<evidence type="ECO:0000256" key="2">
    <source>
        <dbReference type="ARBA" id="ARBA00010145"/>
    </source>
</evidence>
<keyword evidence="10" id="KW-1185">Reference proteome</keyword>
<feature type="transmembrane region" description="Helical" evidence="8">
    <location>
        <begin position="35"/>
        <end position="54"/>
    </location>
</feature>
<accession>A0AAE3N4W6</accession>
<feature type="transmembrane region" description="Helical" evidence="8">
    <location>
        <begin position="263"/>
        <end position="282"/>
    </location>
</feature>
<comment type="subcellular location">
    <subcellularLocation>
        <location evidence="1">Cell membrane</location>
        <topology evidence="1">Multi-pass membrane protein</topology>
    </subcellularLocation>
</comment>
<dbReference type="PANTHER" id="PTHR36838:SF3">
    <property type="entry name" value="TRANSPORTER AUXIN EFFLUX CARRIER EC FAMILY"/>
    <property type="match status" value="1"/>
</dbReference>
<dbReference type="InterPro" id="IPR004776">
    <property type="entry name" value="Mem_transp_PIN-like"/>
</dbReference>
<feature type="transmembrane region" description="Helical" evidence="8">
    <location>
        <begin position="66"/>
        <end position="83"/>
    </location>
</feature>
<feature type="transmembrane region" description="Helical" evidence="8">
    <location>
        <begin position="169"/>
        <end position="189"/>
    </location>
</feature>
<dbReference type="PANTHER" id="PTHR36838">
    <property type="entry name" value="AUXIN EFFLUX CARRIER FAMILY PROTEIN"/>
    <property type="match status" value="1"/>
</dbReference>
<evidence type="ECO:0000256" key="5">
    <source>
        <dbReference type="ARBA" id="ARBA00022692"/>
    </source>
</evidence>
<organism evidence="9 10">
    <name type="scientific">Xenophilus arseniciresistens</name>
    <dbReference type="NCBI Taxonomy" id="1283306"/>
    <lineage>
        <taxon>Bacteria</taxon>
        <taxon>Pseudomonadati</taxon>
        <taxon>Pseudomonadota</taxon>
        <taxon>Betaproteobacteria</taxon>
        <taxon>Burkholderiales</taxon>
        <taxon>Comamonadaceae</taxon>
        <taxon>Xenophilus</taxon>
    </lineage>
</organism>
<feature type="transmembrane region" description="Helical" evidence="8">
    <location>
        <begin position="239"/>
        <end position="257"/>
    </location>
</feature>
<evidence type="ECO:0000256" key="4">
    <source>
        <dbReference type="ARBA" id="ARBA00022475"/>
    </source>
</evidence>
<evidence type="ECO:0000256" key="8">
    <source>
        <dbReference type="SAM" id="Phobius"/>
    </source>
</evidence>
<feature type="transmembrane region" description="Helical" evidence="8">
    <location>
        <begin position="90"/>
        <end position="114"/>
    </location>
</feature>
<evidence type="ECO:0000313" key="10">
    <source>
        <dbReference type="Proteomes" id="UP001212602"/>
    </source>
</evidence>
<sequence>MDSLVLSSLLPVVLLIAAGYFTGRQGWVGAAAVKDLSNLIFLLLAPALLFRTMSLVRVETLQFKPVAAYFAATVLIFVLSLLLRGFNRTSAVLALANTFSNTVMIGLPLVGLAFGEAGMVVLLTLVSLHSLVLMTGATVVLELATAREHARSHASHGGHRAMLRAVARALRNAIIHPVPLPIMAGLLYGQTGWGLPELIDKPLAMLGQAFSPLALVMVGITLAWTRVGEHLRGALVQSLVKNLVHPVAVAAVAWLMGVRGLPLAVMVLTAALPIGANVFLFSQRYRSAEALTTASVVVSTLLGLGTVSLTLVLVRGWY</sequence>
<feature type="transmembrane region" description="Helical" evidence="8">
    <location>
        <begin position="209"/>
        <end position="227"/>
    </location>
</feature>
<dbReference type="Proteomes" id="UP001212602">
    <property type="component" value="Unassembled WGS sequence"/>
</dbReference>
<dbReference type="EMBL" id="JAQIPB010000001">
    <property type="protein sequence ID" value="MDA7414968.1"/>
    <property type="molecule type" value="Genomic_DNA"/>
</dbReference>
<keyword evidence="4" id="KW-1003">Cell membrane</keyword>
<feature type="transmembrane region" description="Helical" evidence="8">
    <location>
        <begin position="120"/>
        <end position="141"/>
    </location>
</feature>
<keyword evidence="7 8" id="KW-0472">Membrane</keyword>
<comment type="caution">
    <text evidence="9">The sequence shown here is derived from an EMBL/GenBank/DDBJ whole genome shotgun (WGS) entry which is preliminary data.</text>
</comment>
<dbReference type="AlphaFoldDB" id="A0AAE3N4W6"/>
<evidence type="ECO:0000256" key="3">
    <source>
        <dbReference type="ARBA" id="ARBA00022448"/>
    </source>
</evidence>
<gene>
    <name evidence="9" type="ORF">PGB34_01200</name>
</gene>
<evidence type="ECO:0000256" key="1">
    <source>
        <dbReference type="ARBA" id="ARBA00004651"/>
    </source>
</evidence>
<proteinExistence type="inferred from homology"/>
<feature type="transmembrane region" description="Helical" evidence="8">
    <location>
        <begin position="294"/>
        <end position="314"/>
    </location>
</feature>
<dbReference type="GO" id="GO:0055085">
    <property type="term" value="P:transmembrane transport"/>
    <property type="evidence" value="ECO:0007669"/>
    <property type="project" value="InterPro"/>
</dbReference>
<evidence type="ECO:0000256" key="6">
    <source>
        <dbReference type="ARBA" id="ARBA00022989"/>
    </source>
</evidence>
<feature type="transmembrane region" description="Helical" evidence="8">
    <location>
        <begin position="6"/>
        <end position="23"/>
    </location>
</feature>
<dbReference type="GO" id="GO:0005886">
    <property type="term" value="C:plasma membrane"/>
    <property type="evidence" value="ECO:0007669"/>
    <property type="project" value="UniProtKB-SubCell"/>
</dbReference>
<name>A0AAE3N4W6_9BURK</name>
<comment type="similarity">
    <text evidence="2">Belongs to the auxin efflux carrier (TC 2.A.69) family.</text>
</comment>
<keyword evidence="3" id="KW-0813">Transport</keyword>
<dbReference type="RefSeq" id="WP_271426239.1">
    <property type="nucleotide sequence ID" value="NZ_JAQIPB010000001.1"/>
</dbReference>
<dbReference type="Pfam" id="PF03547">
    <property type="entry name" value="Mem_trans"/>
    <property type="match status" value="1"/>
</dbReference>
<reference evidence="9" key="1">
    <citation type="submission" date="2023-01" db="EMBL/GenBank/DDBJ databases">
        <title>Xenophilus mangrovi sp. nov., isolated from soil of Mangrove nature reserve.</title>
        <authorList>
            <person name="Xu S."/>
            <person name="Liu Z."/>
            <person name="Xu Y."/>
        </authorList>
    </citation>
    <scope>NUCLEOTIDE SEQUENCE</scope>
    <source>
        <strain evidence="9">YW8</strain>
    </source>
</reference>
<keyword evidence="6 8" id="KW-1133">Transmembrane helix</keyword>
<dbReference type="InterPro" id="IPR038770">
    <property type="entry name" value="Na+/solute_symporter_sf"/>
</dbReference>
<evidence type="ECO:0000256" key="7">
    <source>
        <dbReference type="ARBA" id="ARBA00023136"/>
    </source>
</evidence>
<keyword evidence="5 8" id="KW-0812">Transmembrane</keyword>
<dbReference type="Gene3D" id="1.20.1530.20">
    <property type="match status" value="1"/>
</dbReference>
<evidence type="ECO:0000313" key="9">
    <source>
        <dbReference type="EMBL" id="MDA7414968.1"/>
    </source>
</evidence>
<protein>
    <submittedName>
        <fullName evidence="9">AEC family transporter</fullName>
    </submittedName>
</protein>